<dbReference type="Proteomes" id="UP001185012">
    <property type="component" value="Unassembled WGS sequence"/>
</dbReference>
<dbReference type="EMBL" id="JAVDQG010000001">
    <property type="protein sequence ID" value="MDR6224755.1"/>
    <property type="molecule type" value="Genomic_DNA"/>
</dbReference>
<evidence type="ECO:0000313" key="2">
    <source>
        <dbReference type="Proteomes" id="UP001185012"/>
    </source>
</evidence>
<proteinExistence type="predicted"/>
<name>A0ABU1ILU5_9BACL</name>
<accession>A0ABU1ILU5</accession>
<evidence type="ECO:0000313" key="1">
    <source>
        <dbReference type="EMBL" id="MDR6224755.1"/>
    </source>
</evidence>
<keyword evidence="2" id="KW-1185">Reference proteome</keyword>
<organism evidence="1 2">
    <name type="scientific">Desmospora profundinema</name>
    <dbReference type="NCBI Taxonomy" id="1571184"/>
    <lineage>
        <taxon>Bacteria</taxon>
        <taxon>Bacillati</taxon>
        <taxon>Bacillota</taxon>
        <taxon>Bacilli</taxon>
        <taxon>Bacillales</taxon>
        <taxon>Thermoactinomycetaceae</taxon>
        <taxon>Desmospora</taxon>
    </lineage>
</organism>
<comment type="caution">
    <text evidence="1">The sequence shown here is derived from an EMBL/GenBank/DDBJ whole genome shotgun (WGS) entry which is preliminary data.</text>
</comment>
<protein>
    <submittedName>
        <fullName evidence="1">Uncharacterized protein</fullName>
    </submittedName>
</protein>
<dbReference type="RefSeq" id="WP_309862366.1">
    <property type="nucleotide sequence ID" value="NZ_JAVDQG010000001.1"/>
</dbReference>
<reference evidence="1 2" key="1">
    <citation type="submission" date="2023-07" db="EMBL/GenBank/DDBJ databases">
        <title>Genomic Encyclopedia of Type Strains, Phase IV (KMG-IV): sequencing the most valuable type-strain genomes for metagenomic binning, comparative biology and taxonomic classification.</title>
        <authorList>
            <person name="Goeker M."/>
        </authorList>
    </citation>
    <scope>NUCLEOTIDE SEQUENCE [LARGE SCALE GENOMIC DNA]</scope>
    <source>
        <strain evidence="1 2">DSM 45903</strain>
    </source>
</reference>
<gene>
    <name evidence="1" type="ORF">JOE21_000743</name>
</gene>
<sequence length="117" mass="13630">MFRRENRKSVDTRYLEWCDKAEKVFDDPLKQYSFLKKNDLSARHLLLFLSESAQKNSQKAPVENQMDPSDTAQLLLGLSETIRHMRHDLPEEVYTSILTLVEDSLLNCMKAKTSDHS</sequence>